<evidence type="ECO:0000313" key="5">
    <source>
        <dbReference type="EMBL" id="RSY85460.1"/>
    </source>
</evidence>
<evidence type="ECO:0000313" key="4">
    <source>
        <dbReference type="EMBL" id="RSU99496.1"/>
    </source>
</evidence>
<dbReference type="InterPro" id="IPR008309">
    <property type="entry name" value="YdbL"/>
</dbReference>
<organism evidence="3 6">
    <name type="scientific">Sphingomonas koreensis</name>
    <dbReference type="NCBI Taxonomy" id="93064"/>
    <lineage>
        <taxon>Bacteria</taxon>
        <taxon>Pseudomonadati</taxon>
        <taxon>Pseudomonadota</taxon>
        <taxon>Alphaproteobacteria</taxon>
        <taxon>Sphingomonadales</taxon>
        <taxon>Sphingomonadaceae</taxon>
        <taxon>Sphingomonas</taxon>
    </lineage>
</organism>
<dbReference type="Proteomes" id="UP000185161">
    <property type="component" value="Chromosome"/>
</dbReference>
<keyword evidence="6" id="KW-1185">Reference proteome</keyword>
<dbReference type="GeneID" id="44135195"/>
<dbReference type="Pfam" id="PF07027">
    <property type="entry name" value="DUF1318"/>
    <property type="match status" value="1"/>
</dbReference>
<feature type="region of interest" description="Disordered" evidence="1">
    <location>
        <begin position="103"/>
        <end position="125"/>
    </location>
</feature>
<feature type="signal peptide" evidence="2">
    <location>
        <begin position="1"/>
        <end position="24"/>
    </location>
</feature>
<dbReference type="OrthoDB" id="7474881at2"/>
<evidence type="ECO:0000313" key="3">
    <source>
        <dbReference type="EMBL" id="APR54703.1"/>
    </source>
</evidence>
<feature type="chain" id="PRO_5009867435" evidence="2">
    <location>
        <begin position="25"/>
        <end position="125"/>
    </location>
</feature>
<dbReference type="Proteomes" id="UP000287746">
    <property type="component" value="Unassembled WGS sequence"/>
</dbReference>
<dbReference type="AlphaFoldDB" id="A0A1L6JFL1"/>
<name>A0A1L6JFL1_9SPHN</name>
<proteinExistence type="predicted"/>
<sequence>MRNLLSTFGFAAALTATLVVPASAQRDPAYQAARQAGLVGEQPDGYLGIVGVATPELQAIVNNINIQRKRQYTQQAAASSTVEQMAFVTGCNLIARTAPGEKYRAPDGRWLTRGSEPPVRDPRCL</sequence>
<reference evidence="7 8" key="3">
    <citation type="submission" date="2018-07" db="EMBL/GenBank/DDBJ databases">
        <title>Genomic and Epidemiologic Investigation of an Indolent Hospital Outbreak.</title>
        <authorList>
            <person name="Johnson R.C."/>
            <person name="Deming C."/>
            <person name="Conlan S."/>
            <person name="Zellmer C.J."/>
            <person name="Michelin A.V."/>
            <person name="Lee-Lin S."/>
            <person name="Thomas P.J."/>
            <person name="Park M."/>
            <person name="Weingarten R.A."/>
            <person name="Less J."/>
            <person name="Dekker J.P."/>
            <person name="Frank K.M."/>
            <person name="Musser K.A."/>
            <person name="Mcquiston J.R."/>
            <person name="Henderson D.K."/>
            <person name="Lau A.F."/>
            <person name="Palmore T.N."/>
            <person name="Segre J.A."/>
        </authorList>
    </citation>
    <scope>NUCLEOTIDE SEQUENCE [LARGE SCALE GENOMIC DNA]</scope>
    <source>
        <strain evidence="5 8">SK-CDC1_0717</strain>
        <strain evidence="4 7">SK-NIH.Env10_0317</strain>
    </source>
</reference>
<evidence type="ECO:0000313" key="8">
    <source>
        <dbReference type="Proteomes" id="UP000287746"/>
    </source>
</evidence>
<dbReference type="KEGG" id="skr:BRX40_21750"/>
<protein>
    <submittedName>
        <fullName evidence="4">DUF1318 domain-containing protein</fullName>
    </submittedName>
</protein>
<dbReference type="EMBL" id="QQWO01000021">
    <property type="protein sequence ID" value="RSU99496.1"/>
    <property type="molecule type" value="Genomic_DNA"/>
</dbReference>
<dbReference type="STRING" id="93064.BRX40_21750"/>
<dbReference type="EMBL" id="CP018820">
    <property type="protein sequence ID" value="APR54703.1"/>
    <property type="molecule type" value="Genomic_DNA"/>
</dbReference>
<gene>
    <name evidence="3" type="ORF">BRX40_21750</name>
    <name evidence="4" type="ORF">CA257_19445</name>
    <name evidence="5" type="ORF">DAH66_10335</name>
</gene>
<dbReference type="RefSeq" id="WP_066572993.1">
    <property type="nucleotide sequence ID" value="NZ_CP018820.1"/>
</dbReference>
<evidence type="ECO:0000256" key="2">
    <source>
        <dbReference type="SAM" id="SignalP"/>
    </source>
</evidence>
<reference evidence="3" key="1">
    <citation type="submission" date="2016-12" db="EMBL/GenBank/DDBJ databases">
        <title>Whole genome sequencing of Sphingomonas koreensis.</title>
        <authorList>
            <person name="Conlan S."/>
            <person name="Thomas P.J."/>
            <person name="Mullikin J."/>
            <person name="Palmore T.N."/>
            <person name="Frank K.M."/>
            <person name="Segre J.A."/>
        </authorList>
    </citation>
    <scope>NUCLEOTIDE SEQUENCE</scope>
    <source>
        <strain evidence="3">ABOJV</strain>
    </source>
</reference>
<evidence type="ECO:0000256" key="1">
    <source>
        <dbReference type="SAM" id="MobiDB-lite"/>
    </source>
</evidence>
<accession>A0A1L6JFL1</accession>
<evidence type="ECO:0000313" key="6">
    <source>
        <dbReference type="Proteomes" id="UP000185161"/>
    </source>
</evidence>
<dbReference type="Proteomes" id="UP000286681">
    <property type="component" value="Unassembled WGS sequence"/>
</dbReference>
<reference evidence="6" key="2">
    <citation type="submission" date="2016-12" db="EMBL/GenBank/DDBJ databases">
        <title>Whole genome sequencing of Sphingomonas sp. ABOJV.</title>
        <authorList>
            <person name="Conlan S."/>
            <person name="Thomas P.J."/>
            <person name="Mullikin J."/>
            <person name="Palmore T.N."/>
            <person name="Frank K.M."/>
            <person name="Segre J.A."/>
        </authorList>
    </citation>
    <scope>NUCLEOTIDE SEQUENCE [LARGE SCALE GENOMIC DNA]</scope>
    <source>
        <strain evidence="6">ABOJV</strain>
    </source>
</reference>
<evidence type="ECO:0000313" key="7">
    <source>
        <dbReference type="Proteomes" id="UP000286681"/>
    </source>
</evidence>
<dbReference type="EMBL" id="QQYZ01000008">
    <property type="protein sequence ID" value="RSY85460.1"/>
    <property type="molecule type" value="Genomic_DNA"/>
</dbReference>
<keyword evidence="2" id="KW-0732">Signal</keyword>